<protein>
    <submittedName>
        <fullName evidence="1">Uncharacterized protein</fullName>
    </submittedName>
</protein>
<name>A0A9P5TWZ6_9AGAR</name>
<reference evidence="1" key="1">
    <citation type="submission" date="2020-11" db="EMBL/GenBank/DDBJ databases">
        <authorList>
            <consortium name="DOE Joint Genome Institute"/>
            <person name="Ahrendt S."/>
            <person name="Riley R."/>
            <person name="Andreopoulos W."/>
            <person name="Labutti K."/>
            <person name="Pangilinan J."/>
            <person name="Ruiz-Duenas F.J."/>
            <person name="Barrasa J.M."/>
            <person name="Sanchez-Garcia M."/>
            <person name="Camarero S."/>
            <person name="Miyauchi S."/>
            <person name="Serrano A."/>
            <person name="Linde D."/>
            <person name="Babiker R."/>
            <person name="Drula E."/>
            <person name="Ayuso-Fernandez I."/>
            <person name="Pacheco R."/>
            <person name="Padilla G."/>
            <person name="Ferreira P."/>
            <person name="Barriuso J."/>
            <person name="Kellner H."/>
            <person name="Castanera R."/>
            <person name="Alfaro M."/>
            <person name="Ramirez L."/>
            <person name="Pisabarro A.G."/>
            <person name="Kuo A."/>
            <person name="Tritt A."/>
            <person name="Lipzen A."/>
            <person name="He G."/>
            <person name="Yan M."/>
            <person name="Ng V."/>
            <person name="Cullen D."/>
            <person name="Martin F."/>
            <person name="Rosso M.-N."/>
            <person name="Henrissat B."/>
            <person name="Hibbett D."/>
            <person name="Martinez A.T."/>
            <person name="Grigoriev I.V."/>
        </authorList>
    </citation>
    <scope>NUCLEOTIDE SEQUENCE</scope>
    <source>
        <strain evidence="1">AH 40177</strain>
    </source>
</reference>
<accession>A0A9P5TWZ6</accession>
<dbReference type="AlphaFoldDB" id="A0A9P5TWZ6"/>
<organism evidence="1 2">
    <name type="scientific">Rhodocollybia butyracea</name>
    <dbReference type="NCBI Taxonomy" id="206335"/>
    <lineage>
        <taxon>Eukaryota</taxon>
        <taxon>Fungi</taxon>
        <taxon>Dikarya</taxon>
        <taxon>Basidiomycota</taxon>
        <taxon>Agaricomycotina</taxon>
        <taxon>Agaricomycetes</taxon>
        <taxon>Agaricomycetidae</taxon>
        <taxon>Agaricales</taxon>
        <taxon>Marasmiineae</taxon>
        <taxon>Omphalotaceae</taxon>
        <taxon>Rhodocollybia</taxon>
    </lineage>
</organism>
<gene>
    <name evidence="1" type="ORF">BDP27DRAFT_1304734</name>
</gene>
<dbReference type="EMBL" id="JADNRY010000480">
    <property type="protein sequence ID" value="KAF9049407.1"/>
    <property type="molecule type" value="Genomic_DNA"/>
</dbReference>
<evidence type="ECO:0000313" key="2">
    <source>
        <dbReference type="Proteomes" id="UP000772434"/>
    </source>
</evidence>
<dbReference type="Proteomes" id="UP000772434">
    <property type="component" value="Unassembled WGS sequence"/>
</dbReference>
<sequence>MPDEPRDRLLSVLMSGIHNLPSNFWVFVTSRLENDIIVYMEKFINRDSTAKIQMMADIKGTEEDIERFVVRKMSREGGGLGILENSQCRILARGCACLSQRARTVAVDLQLRLTQWKGVALGSGRQSI</sequence>
<comment type="caution">
    <text evidence="1">The sequence shown here is derived from an EMBL/GenBank/DDBJ whole genome shotgun (WGS) entry which is preliminary data.</text>
</comment>
<keyword evidence="2" id="KW-1185">Reference proteome</keyword>
<dbReference type="OrthoDB" id="163438at2759"/>
<evidence type="ECO:0000313" key="1">
    <source>
        <dbReference type="EMBL" id="KAF9049407.1"/>
    </source>
</evidence>
<proteinExistence type="predicted"/>